<evidence type="ECO:0000313" key="2">
    <source>
        <dbReference type="EMBL" id="MDR7073569.1"/>
    </source>
</evidence>
<sequence>MKKSLIVSGMVLSILGYGALVSHLPIHNAFAQGSIAVPEDKDGLDQVKWANKATLTSVEAQKTALTKVSGKVLEIDLDKNHGTIVYDVVIYDGSTVKEITLNADTGNVLKVAEDDDGEKKVEHLHATSDVSSKEDDEYGYNQVKWANNAKLSLVKAENLALDEVSGKVLEIDLDKNQGTIVYDVVIYDGSTVKEITLNADTGKILKIAKDDDAEKLEQLQNK</sequence>
<dbReference type="InterPro" id="IPR025711">
    <property type="entry name" value="PepSY"/>
</dbReference>
<dbReference type="RefSeq" id="WP_310259103.1">
    <property type="nucleotide sequence ID" value="NZ_JAVDWA010000004.1"/>
</dbReference>
<organism evidence="2 3">
    <name type="scientific">Fictibacillus barbaricus</name>
    <dbReference type="NCBI Taxonomy" id="182136"/>
    <lineage>
        <taxon>Bacteria</taxon>
        <taxon>Bacillati</taxon>
        <taxon>Bacillota</taxon>
        <taxon>Bacilli</taxon>
        <taxon>Bacillales</taxon>
        <taxon>Fictibacillaceae</taxon>
        <taxon>Fictibacillus</taxon>
    </lineage>
</organism>
<keyword evidence="3" id="KW-1185">Reference proteome</keyword>
<dbReference type="EMBL" id="JAVDWA010000004">
    <property type="protein sequence ID" value="MDR7073569.1"/>
    <property type="molecule type" value="Genomic_DNA"/>
</dbReference>
<reference evidence="2 3" key="1">
    <citation type="submission" date="2023-07" db="EMBL/GenBank/DDBJ databases">
        <title>Sorghum-associated microbial communities from plants grown in Nebraska, USA.</title>
        <authorList>
            <person name="Schachtman D."/>
        </authorList>
    </citation>
    <scope>NUCLEOTIDE SEQUENCE [LARGE SCALE GENOMIC DNA]</scope>
    <source>
        <strain evidence="2 3">BE211</strain>
    </source>
</reference>
<proteinExistence type="predicted"/>
<accession>A0ABU1U262</accession>
<evidence type="ECO:0000259" key="1">
    <source>
        <dbReference type="Pfam" id="PF03413"/>
    </source>
</evidence>
<evidence type="ECO:0000313" key="3">
    <source>
        <dbReference type="Proteomes" id="UP001258181"/>
    </source>
</evidence>
<comment type="caution">
    <text evidence="2">The sequence shown here is derived from an EMBL/GenBank/DDBJ whole genome shotgun (WGS) entry which is preliminary data.</text>
</comment>
<feature type="domain" description="PepSY" evidence="1">
    <location>
        <begin position="150"/>
        <end position="207"/>
    </location>
</feature>
<dbReference type="Proteomes" id="UP001258181">
    <property type="component" value="Unassembled WGS sequence"/>
</dbReference>
<protein>
    <submittedName>
        <fullName evidence="2">Membrane protein YkoI</fullName>
    </submittedName>
</protein>
<feature type="domain" description="PepSY" evidence="1">
    <location>
        <begin position="55"/>
        <end position="111"/>
    </location>
</feature>
<gene>
    <name evidence="2" type="ORF">J2X07_002556</name>
</gene>
<dbReference type="Gene3D" id="3.10.450.40">
    <property type="match status" value="2"/>
</dbReference>
<name>A0ABU1U262_9BACL</name>
<dbReference type="Pfam" id="PF03413">
    <property type="entry name" value="PepSY"/>
    <property type="match status" value="2"/>
</dbReference>